<feature type="domain" description="Deubiquitinating enzyme MINDY-3/4 conserved" evidence="4">
    <location>
        <begin position="69"/>
        <end position="419"/>
    </location>
</feature>
<accession>A0A2J7QLE7</accession>
<reference evidence="5 6" key="1">
    <citation type="submission" date="2017-12" db="EMBL/GenBank/DDBJ databases">
        <title>Hemimetabolous genomes reveal molecular basis of termite eusociality.</title>
        <authorList>
            <person name="Harrison M.C."/>
            <person name="Jongepier E."/>
            <person name="Robertson H.M."/>
            <person name="Arning N."/>
            <person name="Bitard-Feildel T."/>
            <person name="Chao H."/>
            <person name="Childers C.P."/>
            <person name="Dinh H."/>
            <person name="Doddapaneni H."/>
            <person name="Dugan S."/>
            <person name="Gowin J."/>
            <person name="Greiner C."/>
            <person name="Han Y."/>
            <person name="Hu H."/>
            <person name="Hughes D.S.T."/>
            <person name="Huylmans A.-K."/>
            <person name="Kemena C."/>
            <person name="Kremer L.P.M."/>
            <person name="Lee S.L."/>
            <person name="Lopez-Ezquerra A."/>
            <person name="Mallet L."/>
            <person name="Monroy-Kuhn J.M."/>
            <person name="Moser A."/>
            <person name="Murali S.C."/>
            <person name="Muzny D.M."/>
            <person name="Otani S."/>
            <person name="Piulachs M.-D."/>
            <person name="Poelchau M."/>
            <person name="Qu J."/>
            <person name="Schaub F."/>
            <person name="Wada-Katsumata A."/>
            <person name="Worley K.C."/>
            <person name="Xie Q."/>
            <person name="Ylla G."/>
            <person name="Poulsen M."/>
            <person name="Gibbs R.A."/>
            <person name="Schal C."/>
            <person name="Richards S."/>
            <person name="Belles X."/>
            <person name="Korb J."/>
            <person name="Bornberg-Bauer E."/>
        </authorList>
    </citation>
    <scope>NUCLEOTIDE SEQUENCE [LARGE SCALE GENOMIC DNA]</scope>
    <source>
        <tissue evidence="5">Whole body</tissue>
    </source>
</reference>
<feature type="region of interest" description="Disordered" evidence="3">
    <location>
        <begin position="1"/>
        <end position="39"/>
    </location>
</feature>
<dbReference type="OrthoDB" id="10263628at2759"/>
<comment type="function">
    <text evidence="2">Hydrolase that can remove 'Lys-48'-linked conjugated ubiquitin from proteins.</text>
</comment>
<comment type="caution">
    <text evidence="5">The sequence shown here is derived from an EMBL/GenBank/DDBJ whole genome shotgun (WGS) entry which is preliminary data.</text>
</comment>
<dbReference type="GO" id="GO:0004843">
    <property type="term" value="F:cysteine-type deubiquitinase activity"/>
    <property type="evidence" value="ECO:0007669"/>
    <property type="project" value="UniProtKB-UniRule"/>
</dbReference>
<dbReference type="InterPro" id="IPR025257">
    <property type="entry name" value="MINDY-3/4_CD"/>
</dbReference>
<keyword evidence="6" id="KW-1185">Reference proteome</keyword>
<dbReference type="Pfam" id="PF13898">
    <property type="entry name" value="MINDY-3_4_CD"/>
    <property type="match status" value="1"/>
</dbReference>
<dbReference type="GO" id="GO:0071108">
    <property type="term" value="P:protein K48-linked deubiquitination"/>
    <property type="evidence" value="ECO:0007669"/>
    <property type="project" value="InterPro"/>
</dbReference>
<dbReference type="SMART" id="SM01174">
    <property type="entry name" value="DUF4205"/>
    <property type="match status" value="1"/>
</dbReference>
<evidence type="ECO:0000259" key="4">
    <source>
        <dbReference type="SMART" id="SM01174"/>
    </source>
</evidence>
<dbReference type="InterPro" id="IPR039785">
    <property type="entry name" value="MINY3/4"/>
</dbReference>
<evidence type="ECO:0000256" key="2">
    <source>
        <dbReference type="RuleBase" id="RU367088"/>
    </source>
</evidence>
<evidence type="ECO:0000256" key="1">
    <source>
        <dbReference type="ARBA" id="ARBA00011074"/>
    </source>
</evidence>
<dbReference type="GO" id="GO:1990380">
    <property type="term" value="F:K48-linked deubiquitinase activity"/>
    <property type="evidence" value="ECO:0007669"/>
    <property type="project" value="UniProtKB-UniRule"/>
</dbReference>
<name>A0A2J7QLE7_9NEOP</name>
<dbReference type="InParanoid" id="A0A2J7QLE7"/>
<dbReference type="EMBL" id="NEVH01013247">
    <property type="protein sequence ID" value="PNF29415.1"/>
    <property type="molecule type" value="Genomic_DNA"/>
</dbReference>
<evidence type="ECO:0000256" key="3">
    <source>
        <dbReference type="SAM" id="MobiDB-lite"/>
    </source>
</evidence>
<gene>
    <name evidence="5" type="primary">MINDY4B</name>
    <name evidence="5" type="ORF">B7P43_G07047</name>
</gene>
<dbReference type="Proteomes" id="UP000235965">
    <property type="component" value="Unassembled WGS sequence"/>
</dbReference>
<proteinExistence type="inferred from homology"/>
<protein>
    <recommendedName>
        <fullName evidence="2">Ubiquitin carboxyl-terminal hydrolase MINDY</fullName>
        <ecNumber evidence="2">3.4.19.12</ecNumber>
    </recommendedName>
</protein>
<comment type="catalytic activity">
    <reaction evidence="2">
        <text>Thiol-dependent hydrolysis of ester, thioester, amide, peptide and isopeptide bonds formed by the C-terminal Gly of ubiquitin (a 76-residue protein attached to proteins as an intracellular targeting signal).</text>
        <dbReference type="EC" id="3.4.19.12"/>
    </reaction>
</comment>
<comment type="similarity">
    <text evidence="1 2">Belongs to the MINDY deubiquitinase family. FAM188 subfamily.</text>
</comment>
<evidence type="ECO:0000313" key="5">
    <source>
        <dbReference type="EMBL" id="PNF29415.1"/>
    </source>
</evidence>
<evidence type="ECO:0000313" key="6">
    <source>
        <dbReference type="Proteomes" id="UP000235965"/>
    </source>
</evidence>
<keyword evidence="2" id="KW-0788">Thiol protease</keyword>
<sequence>MSTESGETSKGPKNSEKHNQDSPSGVSSHRTTKKDKERVIYPRNARVMSQRNPVIGGTPITEELAAELRQVVFGCSVSAPKHEWLRTGLVFRDSDQELGYGLKSPRNGTRGLLSVVQGHIIKHLLFEKRGKDQHPRPDMMLKPSRIRQIEALWTAIADILWRIGEKSKCSVVLPQDLVHVPHSHKYLQDGITEKLNIFEFTDLEDLQIFIKRHIYIFEDDPGPGALLVLYSAILTRGTHKVKTDMDNEKAFLMAGAEEGSHCIVTLLLTGRATPYLHNGVVYVGDEDHYAMPQFGILSRSEVGFLVWDECPDGKVEESRQPGSRLKTPSLPVWVSLCAGHYGVLFNTNRELLRNYHAERRFDLHYYTCGGSHSLLTVDTRYNEDEVCGKQAGREDFSTAPPLEKLIHTKWEDAHVRWTGQAPVA</sequence>
<keyword evidence="2 5" id="KW-0378">Hydrolase</keyword>
<dbReference type="AlphaFoldDB" id="A0A2J7QLE7"/>
<dbReference type="GO" id="GO:0006508">
    <property type="term" value="P:proteolysis"/>
    <property type="evidence" value="ECO:0007669"/>
    <property type="project" value="UniProtKB-KW"/>
</dbReference>
<dbReference type="PANTHER" id="PTHR12473">
    <property type="entry name" value="UBIQUITIN CARBOXYL-TERMINAL HYDROLASE MINDY-4-RELATED"/>
    <property type="match status" value="1"/>
</dbReference>
<dbReference type="EC" id="3.4.19.12" evidence="2"/>
<dbReference type="PANTHER" id="PTHR12473:SF8">
    <property type="entry name" value="UBIQUITIN CARBOXYL-TERMINAL HYDROLASE MINDY-4-RELATED"/>
    <property type="match status" value="1"/>
</dbReference>
<keyword evidence="2" id="KW-0645">Protease</keyword>
<organism evidence="5 6">
    <name type="scientific">Cryptotermes secundus</name>
    <dbReference type="NCBI Taxonomy" id="105785"/>
    <lineage>
        <taxon>Eukaryota</taxon>
        <taxon>Metazoa</taxon>
        <taxon>Ecdysozoa</taxon>
        <taxon>Arthropoda</taxon>
        <taxon>Hexapoda</taxon>
        <taxon>Insecta</taxon>
        <taxon>Pterygota</taxon>
        <taxon>Neoptera</taxon>
        <taxon>Polyneoptera</taxon>
        <taxon>Dictyoptera</taxon>
        <taxon>Blattodea</taxon>
        <taxon>Blattoidea</taxon>
        <taxon>Termitoidae</taxon>
        <taxon>Kalotermitidae</taxon>
        <taxon>Cryptotermitinae</taxon>
        <taxon>Cryptotermes</taxon>
    </lineage>
</organism>
<keyword evidence="2" id="KW-0833">Ubl conjugation pathway</keyword>
<feature type="compositionally biased region" description="Polar residues" evidence="3">
    <location>
        <begin position="1"/>
        <end position="12"/>
    </location>
</feature>